<evidence type="ECO:0000313" key="3">
    <source>
        <dbReference type="EMBL" id="KEQ10232.1"/>
    </source>
</evidence>
<feature type="chain" id="PRO_5037127827" description="Lipoprotein" evidence="2">
    <location>
        <begin position="29"/>
        <end position="171"/>
    </location>
</feature>
<gene>
    <name evidence="3" type="ORF">GV68_15015</name>
</gene>
<feature type="region of interest" description="Disordered" evidence="1">
    <location>
        <begin position="75"/>
        <end position="95"/>
    </location>
</feature>
<proteinExistence type="predicted"/>
<evidence type="ECO:0008006" key="5">
    <source>
        <dbReference type="Google" id="ProtNLM"/>
    </source>
</evidence>
<dbReference type="Proteomes" id="UP000052167">
    <property type="component" value="Unassembled WGS sequence"/>
</dbReference>
<dbReference type="RefSeq" id="WP_037163098.1">
    <property type="nucleotide sequence ID" value="NZ_CAJXID010000001.1"/>
</dbReference>
<name>A0A922TC09_9HYPH</name>
<accession>A0A922TC09</accession>
<reference evidence="3 4" key="1">
    <citation type="submission" date="2014-06" db="EMBL/GenBank/DDBJ databases">
        <title>Rhizobium pelagicum/R2-400B4.</title>
        <authorList>
            <person name="Kimes N.E."/>
            <person name="Lopez-Perez M."/>
        </authorList>
    </citation>
    <scope>NUCLEOTIDE SEQUENCE [LARGE SCALE GENOMIC DNA]</scope>
    <source>
        <strain evidence="3 4">R2-400B4</strain>
    </source>
</reference>
<evidence type="ECO:0000313" key="4">
    <source>
        <dbReference type="Proteomes" id="UP000052167"/>
    </source>
</evidence>
<protein>
    <recommendedName>
        <fullName evidence="5">Lipoprotein</fullName>
    </recommendedName>
</protein>
<organism evidence="3 4">
    <name type="scientific">Pseudorhizobium pelagicum</name>
    <dbReference type="NCBI Taxonomy" id="1509405"/>
    <lineage>
        <taxon>Bacteria</taxon>
        <taxon>Pseudomonadati</taxon>
        <taxon>Pseudomonadota</taxon>
        <taxon>Alphaproteobacteria</taxon>
        <taxon>Hyphomicrobiales</taxon>
        <taxon>Rhizobiaceae</taxon>
        <taxon>Rhizobium/Agrobacterium group</taxon>
        <taxon>Pseudorhizobium</taxon>
    </lineage>
</organism>
<sequence length="171" mass="16557">MPNRWQNKRRFGALLALSLAIVSLSGCATSGKSDGDTVAADAAEPEPSAKDLLAKGGTTASNRYVDPALVSSASVAEDASTPDAYGVPAQEAPDLAGAVSQPTGIRAGSVSIFSAPAPVMGDATTSGAVPAHAAPGRVNATAGSVFSAPPAAAVYDGAGCGTAADGTPLSC</sequence>
<evidence type="ECO:0000256" key="1">
    <source>
        <dbReference type="SAM" id="MobiDB-lite"/>
    </source>
</evidence>
<comment type="caution">
    <text evidence="3">The sequence shown here is derived from an EMBL/GenBank/DDBJ whole genome shotgun (WGS) entry which is preliminary data.</text>
</comment>
<keyword evidence="2" id="KW-0732">Signal</keyword>
<keyword evidence="4" id="KW-1185">Reference proteome</keyword>
<evidence type="ECO:0000256" key="2">
    <source>
        <dbReference type="SAM" id="SignalP"/>
    </source>
</evidence>
<dbReference type="PROSITE" id="PS51257">
    <property type="entry name" value="PROKAR_LIPOPROTEIN"/>
    <property type="match status" value="1"/>
</dbReference>
<dbReference type="AlphaFoldDB" id="A0A922TC09"/>
<dbReference type="OrthoDB" id="8402420at2"/>
<dbReference type="EMBL" id="JOKJ01000003">
    <property type="protein sequence ID" value="KEQ10232.1"/>
    <property type="molecule type" value="Genomic_DNA"/>
</dbReference>
<feature type="signal peptide" evidence="2">
    <location>
        <begin position="1"/>
        <end position="28"/>
    </location>
</feature>